<dbReference type="HOGENOM" id="CLU_1562331_0_0_1"/>
<evidence type="ECO:0000256" key="1">
    <source>
        <dbReference type="ARBA" id="ARBA00009024"/>
    </source>
</evidence>
<dbReference type="Proteomes" id="UP000007875">
    <property type="component" value="Unassembled WGS sequence"/>
</dbReference>
<dbReference type="AlphaFoldDB" id="H2Z359"/>
<organism evidence="2 3">
    <name type="scientific">Ciona savignyi</name>
    <name type="common">Pacific transparent sea squirt</name>
    <dbReference type="NCBI Taxonomy" id="51511"/>
    <lineage>
        <taxon>Eukaryota</taxon>
        <taxon>Metazoa</taxon>
        <taxon>Chordata</taxon>
        <taxon>Tunicata</taxon>
        <taxon>Ascidiacea</taxon>
        <taxon>Phlebobranchia</taxon>
        <taxon>Cionidae</taxon>
        <taxon>Ciona</taxon>
    </lineage>
</organism>
<reference evidence="2" key="2">
    <citation type="submission" date="2025-08" db="UniProtKB">
        <authorList>
            <consortium name="Ensembl"/>
        </authorList>
    </citation>
    <scope>IDENTIFICATION</scope>
</reference>
<dbReference type="Ensembl" id="ENSCSAVT00000012161.1">
    <property type="protein sequence ID" value="ENSCSAVP00000012021.1"/>
    <property type="gene ID" value="ENSCSAVG00000007068.1"/>
</dbReference>
<sequence length="179" mass="20331">MTYPPPNYTQYPMVNHPHVIYQPPPPQQAPAPVVITQPASQNTMIVNNNNNNNVVTKPEQTGPQPPVNRFRMPANDWSTSMVDCFMDIPSCCLGLFCTRCLACWIASRYNETCCLGWCGPPTIVPLRTKIRADHDIQGSICSDCVCILCCEPLVLCQMHRELNRKVRRKRARFCTTRSY</sequence>
<keyword evidence="3" id="KW-1185">Reference proteome</keyword>
<dbReference type="PANTHER" id="PTHR15907">
    <property type="entry name" value="DUF614 FAMILY PROTEIN-RELATED"/>
    <property type="match status" value="1"/>
</dbReference>
<reference evidence="2" key="3">
    <citation type="submission" date="2025-09" db="UniProtKB">
        <authorList>
            <consortium name="Ensembl"/>
        </authorList>
    </citation>
    <scope>IDENTIFICATION</scope>
</reference>
<evidence type="ECO:0000313" key="2">
    <source>
        <dbReference type="Ensembl" id="ENSCSAVP00000012021.1"/>
    </source>
</evidence>
<proteinExistence type="inferred from homology"/>
<dbReference type="GeneTree" id="ENSGT00940000171773"/>
<protein>
    <submittedName>
        <fullName evidence="2">Uncharacterized protein</fullName>
    </submittedName>
</protein>
<dbReference type="Pfam" id="PF04749">
    <property type="entry name" value="PLAC8"/>
    <property type="match status" value="1"/>
</dbReference>
<dbReference type="NCBIfam" id="TIGR01571">
    <property type="entry name" value="A_thal_Cys_rich"/>
    <property type="match status" value="1"/>
</dbReference>
<evidence type="ECO:0000313" key="3">
    <source>
        <dbReference type="Proteomes" id="UP000007875"/>
    </source>
</evidence>
<dbReference type="FunCoup" id="H2Z359">
    <property type="interactions" value="3"/>
</dbReference>
<reference evidence="3" key="1">
    <citation type="submission" date="2003-08" db="EMBL/GenBank/DDBJ databases">
        <authorList>
            <person name="Birren B."/>
            <person name="Nusbaum C."/>
            <person name="Abebe A."/>
            <person name="Abouelleil A."/>
            <person name="Adekoya E."/>
            <person name="Ait-zahra M."/>
            <person name="Allen N."/>
            <person name="Allen T."/>
            <person name="An P."/>
            <person name="Anderson M."/>
            <person name="Anderson S."/>
            <person name="Arachchi H."/>
            <person name="Armbruster J."/>
            <person name="Bachantsang P."/>
            <person name="Baldwin J."/>
            <person name="Barry A."/>
            <person name="Bayul T."/>
            <person name="Blitshsteyn B."/>
            <person name="Bloom T."/>
            <person name="Blye J."/>
            <person name="Boguslavskiy L."/>
            <person name="Borowsky M."/>
            <person name="Boukhgalter B."/>
            <person name="Brunache A."/>
            <person name="Butler J."/>
            <person name="Calixte N."/>
            <person name="Calvo S."/>
            <person name="Camarata J."/>
            <person name="Campo K."/>
            <person name="Chang J."/>
            <person name="Cheshatsang Y."/>
            <person name="Citroen M."/>
            <person name="Collymore A."/>
            <person name="Considine T."/>
            <person name="Cook A."/>
            <person name="Cooke P."/>
            <person name="Corum B."/>
            <person name="Cuomo C."/>
            <person name="David R."/>
            <person name="Dawoe T."/>
            <person name="Degray S."/>
            <person name="Dodge S."/>
            <person name="Dooley K."/>
            <person name="Dorje P."/>
            <person name="Dorjee K."/>
            <person name="Dorris L."/>
            <person name="Duffey N."/>
            <person name="Dupes A."/>
            <person name="Elkins T."/>
            <person name="Engels R."/>
            <person name="Erickson J."/>
            <person name="Farina A."/>
            <person name="Faro S."/>
            <person name="Ferreira P."/>
            <person name="Fischer H."/>
            <person name="Fitzgerald M."/>
            <person name="Foley K."/>
            <person name="Gage D."/>
            <person name="Galagan J."/>
            <person name="Gearin G."/>
            <person name="Gnerre S."/>
            <person name="Gnirke A."/>
            <person name="Goyette A."/>
            <person name="Graham J."/>
            <person name="Grandbois E."/>
            <person name="Gyaltsen K."/>
            <person name="Hafez N."/>
            <person name="Hagopian D."/>
            <person name="Hagos B."/>
            <person name="Hall J."/>
            <person name="Hatcher B."/>
            <person name="Heller A."/>
            <person name="Higgins H."/>
            <person name="Honan T."/>
            <person name="Horn A."/>
            <person name="Houde N."/>
            <person name="Hughes L."/>
            <person name="Hulme W."/>
            <person name="Husby E."/>
            <person name="Iliev I."/>
            <person name="Jaffe D."/>
            <person name="Jones C."/>
            <person name="Kamal M."/>
            <person name="Kamat A."/>
            <person name="Kamvysselis M."/>
            <person name="Karlsson E."/>
            <person name="Kells C."/>
            <person name="Kieu A."/>
            <person name="Kisner P."/>
            <person name="Kodira C."/>
            <person name="Kulbokas E."/>
            <person name="Labutti K."/>
            <person name="Lama D."/>
            <person name="Landers T."/>
            <person name="Leger J."/>
            <person name="Levine S."/>
            <person name="Lewis D."/>
            <person name="Lewis T."/>
            <person name="Lindblad-toh K."/>
            <person name="Liu X."/>
            <person name="Lokyitsang T."/>
            <person name="Lokyitsang Y."/>
            <person name="Lucien O."/>
            <person name="Lui A."/>
            <person name="Ma L.J."/>
            <person name="Mabbitt R."/>
            <person name="Macdonald J."/>
            <person name="Maclean C."/>
            <person name="Major J."/>
            <person name="Manning J."/>
            <person name="Marabella R."/>
            <person name="Maru K."/>
            <person name="Matthews C."/>
            <person name="Mauceli E."/>
            <person name="Mccarthy M."/>
            <person name="Mcdonough S."/>
            <person name="Mcghee T."/>
            <person name="Meldrim J."/>
            <person name="Meneus L."/>
            <person name="Mesirov J."/>
            <person name="Mihalev A."/>
            <person name="Mihova T."/>
            <person name="Mikkelsen T."/>
            <person name="Mlenga V."/>
            <person name="Moru K."/>
            <person name="Mozes J."/>
            <person name="Mulrain L."/>
            <person name="Munson G."/>
            <person name="Naylor J."/>
            <person name="Newes C."/>
            <person name="Nguyen C."/>
            <person name="Nguyen N."/>
            <person name="Nguyen T."/>
            <person name="Nicol R."/>
            <person name="Nielsen C."/>
            <person name="Nizzari M."/>
            <person name="Norbu C."/>
            <person name="Norbu N."/>
            <person name="O'donnell P."/>
            <person name="Okoawo O."/>
            <person name="O'leary S."/>
            <person name="Omotosho B."/>
            <person name="O'neill K."/>
            <person name="Osman S."/>
            <person name="Parker S."/>
            <person name="Perrin D."/>
            <person name="Phunkhang P."/>
            <person name="Piqani B."/>
            <person name="Purcell S."/>
            <person name="Rachupka T."/>
            <person name="Ramasamy U."/>
            <person name="Rameau R."/>
            <person name="Ray V."/>
            <person name="Raymond C."/>
            <person name="Retta R."/>
            <person name="Richardson S."/>
            <person name="Rise C."/>
            <person name="Rodriguez J."/>
            <person name="Rogers J."/>
            <person name="Rogov P."/>
            <person name="Rutman M."/>
            <person name="Schupbach R."/>
            <person name="Seaman C."/>
            <person name="Settipalli S."/>
            <person name="Sharpe T."/>
            <person name="Sheridan J."/>
            <person name="Sherpa N."/>
            <person name="Shi J."/>
            <person name="Smirnov S."/>
            <person name="Smith C."/>
            <person name="Sougnez C."/>
            <person name="Spencer B."/>
            <person name="Stalker J."/>
            <person name="Stange-thomann N."/>
            <person name="Stavropoulos S."/>
            <person name="Stetson K."/>
            <person name="Stone C."/>
            <person name="Stone S."/>
            <person name="Stubbs M."/>
            <person name="Talamas J."/>
            <person name="Tchuinga P."/>
            <person name="Tenzing P."/>
            <person name="Tesfaye S."/>
            <person name="Theodore J."/>
            <person name="Thoulutsang Y."/>
            <person name="Topham K."/>
            <person name="Towey S."/>
            <person name="Tsamla T."/>
            <person name="Tsomo N."/>
            <person name="Vallee D."/>
            <person name="Vassiliev H."/>
            <person name="Venkataraman V."/>
            <person name="Vinson J."/>
            <person name="Vo A."/>
            <person name="Wade C."/>
            <person name="Wang S."/>
            <person name="Wangchuk T."/>
            <person name="Wangdi T."/>
            <person name="Whittaker C."/>
            <person name="Wilkinson J."/>
            <person name="Wu Y."/>
            <person name="Wyman D."/>
            <person name="Yadav S."/>
            <person name="Yang S."/>
            <person name="Yang X."/>
            <person name="Yeager S."/>
            <person name="Yee E."/>
            <person name="Young G."/>
            <person name="Zainoun J."/>
            <person name="Zembeck L."/>
            <person name="Zimmer A."/>
            <person name="Zody M."/>
            <person name="Lander E."/>
        </authorList>
    </citation>
    <scope>NUCLEOTIDE SEQUENCE [LARGE SCALE GENOMIC DNA]</scope>
</reference>
<name>H2Z359_CIOSA</name>
<dbReference type="eggNOG" id="ENOG502S3TI">
    <property type="taxonomic scope" value="Eukaryota"/>
</dbReference>
<accession>H2Z359</accession>
<dbReference type="InParanoid" id="H2Z359"/>
<dbReference type="InterPro" id="IPR006461">
    <property type="entry name" value="PLAC_motif_containing"/>
</dbReference>
<comment type="similarity">
    <text evidence="1">Belongs to the cornifelin family.</text>
</comment>
<dbReference type="OMA" id="NETCCLG"/>
<dbReference type="STRING" id="51511.ENSCSAVP00000012021"/>